<dbReference type="GeneID" id="24890640"/>
<keyword evidence="3" id="KW-1185">Reference proteome</keyword>
<protein>
    <recommendedName>
        <fullName evidence="4">Secondary thiamine-phosphate synthase enzyme</fullName>
    </recommendedName>
</protein>
<evidence type="ECO:0008006" key="4">
    <source>
        <dbReference type="Google" id="ProtNLM"/>
    </source>
</evidence>
<sequence>MLFKYQIKTNKREELIDITPQIVSAISESKVKDGIAVIYVPHTTAGITINENADPSVKHDIINFLSHLIPKNWNFTHLEGNSDAHIKSSLVGCSQTIIIKDGKPLLGTWQGIFFAEFDGPRRREFYVKIIADKEK</sequence>
<dbReference type="KEGG" id="mjh:JH146_0049"/>
<dbReference type="PROSITE" id="PS01314">
    <property type="entry name" value="UPF0047"/>
    <property type="match status" value="1"/>
</dbReference>
<dbReference type="HOGENOM" id="CLU_096980_1_1_2"/>
<accession>A0A076L999</accession>
<name>A0A076L999_9EURY</name>
<reference evidence="2 3" key="1">
    <citation type="journal article" date="2015" name="Int. J. Syst. Evol. Microbiol.">
        <title>M ethanocaldococcus bathoardescens sp. nov., a hyperthermophilic methanogen isolated from a volcanically active deep-sea hydrothermal vent.</title>
        <authorList>
            <person name="Stewart L.C."/>
            <person name="Jung J.H."/>
            <person name="Kim Y.T."/>
            <person name="Kwon S.W."/>
            <person name="Park C.S."/>
            <person name="Holden J.F."/>
        </authorList>
    </citation>
    <scope>NUCLEOTIDE SEQUENCE [LARGE SCALE GENOMIC DNA]</scope>
    <source>
        <strain evidence="2 3">JH146</strain>
    </source>
</reference>
<dbReference type="EMBL" id="CP009149">
    <property type="protein sequence ID" value="AIJ04900.1"/>
    <property type="molecule type" value="Genomic_DNA"/>
</dbReference>
<dbReference type="InterPro" id="IPR035917">
    <property type="entry name" value="YjbQ-like_sf"/>
</dbReference>
<dbReference type="OrthoDB" id="6663at2157"/>
<dbReference type="Proteomes" id="UP000028781">
    <property type="component" value="Chromosome"/>
</dbReference>
<dbReference type="InterPro" id="IPR001602">
    <property type="entry name" value="UPF0047_YjbQ-like"/>
</dbReference>
<evidence type="ECO:0000256" key="1">
    <source>
        <dbReference type="ARBA" id="ARBA00005534"/>
    </source>
</evidence>
<evidence type="ECO:0000313" key="2">
    <source>
        <dbReference type="EMBL" id="AIJ04900.1"/>
    </source>
</evidence>
<dbReference type="Pfam" id="PF01894">
    <property type="entry name" value="YjbQ"/>
    <property type="match status" value="1"/>
</dbReference>
<evidence type="ECO:0000313" key="3">
    <source>
        <dbReference type="Proteomes" id="UP000028781"/>
    </source>
</evidence>
<dbReference type="AlphaFoldDB" id="A0A076L999"/>
<dbReference type="RefSeq" id="WP_048201118.1">
    <property type="nucleotide sequence ID" value="NZ_CP009149.1"/>
</dbReference>
<comment type="similarity">
    <text evidence="1">Belongs to the UPF0047 family.</text>
</comment>
<gene>
    <name evidence="2" type="ORF">JH146_0049</name>
</gene>
<proteinExistence type="inferred from homology"/>
<dbReference type="PANTHER" id="PTHR30615">
    <property type="entry name" value="UNCHARACTERIZED PROTEIN YJBQ-RELATED"/>
    <property type="match status" value="1"/>
</dbReference>
<organism evidence="2 3">
    <name type="scientific">Methanocaldococcus bathoardescens</name>
    <dbReference type="NCBI Taxonomy" id="1301915"/>
    <lineage>
        <taxon>Archaea</taxon>
        <taxon>Methanobacteriati</taxon>
        <taxon>Methanobacteriota</taxon>
        <taxon>Methanomada group</taxon>
        <taxon>Methanococci</taxon>
        <taxon>Methanococcales</taxon>
        <taxon>Methanocaldococcaceae</taxon>
        <taxon>Methanocaldococcus</taxon>
    </lineage>
</organism>
<dbReference type="NCBIfam" id="TIGR00149">
    <property type="entry name" value="TIGR00149_YjbQ"/>
    <property type="match status" value="1"/>
</dbReference>
<dbReference type="PIRSF" id="PIRSF004681">
    <property type="entry name" value="UCP004681"/>
    <property type="match status" value="1"/>
</dbReference>
<dbReference type="Gene3D" id="2.60.120.460">
    <property type="entry name" value="YjbQ-like"/>
    <property type="match status" value="1"/>
</dbReference>
<dbReference type="PANTHER" id="PTHR30615:SF8">
    <property type="entry name" value="UPF0047 PROTEIN C4A8.02C"/>
    <property type="match status" value="1"/>
</dbReference>
<dbReference type="STRING" id="1301915.JH146_0049"/>
<dbReference type="SUPFAM" id="SSF111038">
    <property type="entry name" value="YjbQ-like"/>
    <property type="match status" value="1"/>
</dbReference>